<dbReference type="InterPro" id="IPR043852">
    <property type="entry name" value="DUF5814"/>
</dbReference>
<gene>
    <name evidence="1" type="ORF">ATJ93_2962</name>
</gene>
<accession>A0A419WD08</accession>
<organism evidence="1 2">
    <name type="scientific">Halopiger aswanensis</name>
    <dbReference type="NCBI Taxonomy" id="148449"/>
    <lineage>
        <taxon>Archaea</taxon>
        <taxon>Methanobacteriati</taxon>
        <taxon>Methanobacteriota</taxon>
        <taxon>Stenosarchaea group</taxon>
        <taxon>Halobacteria</taxon>
        <taxon>Halobacteriales</taxon>
        <taxon>Natrialbaceae</taxon>
        <taxon>Halopiger</taxon>
    </lineage>
</organism>
<evidence type="ECO:0008006" key="3">
    <source>
        <dbReference type="Google" id="ProtNLM"/>
    </source>
</evidence>
<name>A0A419WD08_9EURY</name>
<evidence type="ECO:0000313" key="1">
    <source>
        <dbReference type="EMBL" id="RKD93341.1"/>
    </source>
</evidence>
<sequence>MRCTLRPQRSRPRRFSGVRSYTRQRVAITDKIYVKNHQQLSSQLETNIPKGAFKGATLDMLFQGDGLEKLDDATQERVLDFSSDFLDCSCDNNPYCGCPERKFVRYLLELRAEGLGPDAIVDVMTDDYMVYAYPGDILSFLDDAVRTLEAAEGLARVDGESEKRDEIRRAKQDLAR</sequence>
<evidence type="ECO:0000313" key="2">
    <source>
        <dbReference type="Proteomes" id="UP000283805"/>
    </source>
</evidence>
<keyword evidence="2" id="KW-1185">Reference proteome</keyword>
<dbReference type="EMBL" id="RAPO01000003">
    <property type="protein sequence ID" value="RKD93341.1"/>
    <property type="molecule type" value="Genomic_DNA"/>
</dbReference>
<dbReference type="AlphaFoldDB" id="A0A419WD08"/>
<dbReference type="Proteomes" id="UP000283805">
    <property type="component" value="Unassembled WGS sequence"/>
</dbReference>
<proteinExistence type="predicted"/>
<comment type="caution">
    <text evidence="1">The sequence shown here is derived from an EMBL/GenBank/DDBJ whole genome shotgun (WGS) entry which is preliminary data.</text>
</comment>
<dbReference type="Pfam" id="PF19131">
    <property type="entry name" value="DUF5814"/>
    <property type="match status" value="1"/>
</dbReference>
<protein>
    <recommendedName>
        <fullName evidence="3">Superfamily II helicase-like protein</fullName>
    </recommendedName>
</protein>
<reference evidence="1 2" key="1">
    <citation type="submission" date="2018-09" db="EMBL/GenBank/DDBJ databases">
        <title>Genomic Encyclopedia of Archaeal and Bacterial Type Strains, Phase II (KMG-II): from individual species to whole genera.</title>
        <authorList>
            <person name="Goeker M."/>
        </authorList>
    </citation>
    <scope>NUCLEOTIDE SEQUENCE [LARGE SCALE GENOMIC DNA]</scope>
    <source>
        <strain evidence="1 2">DSM 13151</strain>
    </source>
</reference>